<dbReference type="SUPFAM" id="SSF53756">
    <property type="entry name" value="UDP-Glycosyltransferase/glycogen phosphorylase"/>
    <property type="match status" value="1"/>
</dbReference>
<feature type="domain" description="Glycosyltransferase subfamily 4-like N-terminal" evidence="4">
    <location>
        <begin position="18"/>
        <end position="173"/>
    </location>
</feature>
<accession>A0ABV3XLD4</accession>
<evidence type="ECO:0000259" key="3">
    <source>
        <dbReference type="Pfam" id="PF00534"/>
    </source>
</evidence>
<evidence type="ECO:0000256" key="2">
    <source>
        <dbReference type="ARBA" id="ARBA00022679"/>
    </source>
</evidence>
<dbReference type="CDD" id="cd03811">
    <property type="entry name" value="GT4_GT28_WabH-like"/>
    <property type="match status" value="1"/>
</dbReference>
<dbReference type="Proteomes" id="UP001560045">
    <property type="component" value="Unassembled WGS sequence"/>
</dbReference>
<keyword evidence="6" id="KW-1185">Reference proteome</keyword>
<keyword evidence="2 5" id="KW-0808">Transferase</keyword>
<dbReference type="PANTHER" id="PTHR12526">
    <property type="entry name" value="GLYCOSYLTRANSFERASE"/>
    <property type="match status" value="1"/>
</dbReference>
<dbReference type="InterPro" id="IPR001296">
    <property type="entry name" value="Glyco_trans_1"/>
</dbReference>
<evidence type="ECO:0000313" key="6">
    <source>
        <dbReference type="Proteomes" id="UP001560045"/>
    </source>
</evidence>
<dbReference type="EC" id="2.4.-.-" evidence="5"/>
<evidence type="ECO:0000256" key="1">
    <source>
        <dbReference type="ARBA" id="ARBA00022676"/>
    </source>
</evidence>
<dbReference type="Pfam" id="PF13439">
    <property type="entry name" value="Glyco_transf_4"/>
    <property type="match status" value="1"/>
</dbReference>
<sequence length="378" mass="40494">MTGPRPLHLLAFCGATAWGGAEIVLGHLLAALDERIDVDLLGVDPAVVERLAARRPGTGWDTVPPIRDDRDLGRIWVHRQAMARISPDIVQLNLPVPFADPYTVLSAATLPRVPVIGVAHLPMPMPGPRIARLVRATASHLAAVVGVSSGAAREVEQLLGLGEGTVRVVHNGVPEPEERRAVPAPPGRVVVGAVGRLHEQKGFDVLLRAVAGLPEVHVVVVGDGQERAGLERLAADLGLHGRVSWLGWSDHASGYVRSFDVLAVPSRYEGLPLVVLEAMLGRVPLVVTPVGGIPDAVRDGESGLVVPVDDVAALRSALARLAADPGLGHRLAAAAEVEARRRFTAEAMARSYEALYDEVLARRRFSRRSARSRPRRWR</sequence>
<dbReference type="RefSeq" id="WP_369210208.1">
    <property type="nucleotide sequence ID" value="NZ_JBFNXQ010000126.1"/>
</dbReference>
<name>A0ABV3XLD4_9ACTN</name>
<dbReference type="GO" id="GO:0016757">
    <property type="term" value="F:glycosyltransferase activity"/>
    <property type="evidence" value="ECO:0007669"/>
    <property type="project" value="UniProtKB-KW"/>
</dbReference>
<dbReference type="Pfam" id="PF00534">
    <property type="entry name" value="Glycos_transf_1"/>
    <property type="match status" value="1"/>
</dbReference>
<dbReference type="InterPro" id="IPR028098">
    <property type="entry name" value="Glyco_trans_4-like_N"/>
</dbReference>
<gene>
    <name evidence="5" type="ORF">ABQ292_23905</name>
</gene>
<protein>
    <submittedName>
        <fullName evidence="5">Glycosyltransferase</fullName>
        <ecNumber evidence="5">2.4.-.-</ecNumber>
    </submittedName>
</protein>
<feature type="domain" description="Glycosyl transferase family 1" evidence="3">
    <location>
        <begin position="176"/>
        <end position="335"/>
    </location>
</feature>
<keyword evidence="1 5" id="KW-0328">Glycosyltransferase</keyword>
<comment type="caution">
    <text evidence="5">The sequence shown here is derived from an EMBL/GenBank/DDBJ whole genome shotgun (WGS) entry which is preliminary data.</text>
</comment>
<organism evidence="5 6">
    <name type="scientific">Geodermatophilus maliterrae</name>
    <dbReference type="NCBI Taxonomy" id="3162531"/>
    <lineage>
        <taxon>Bacteria</taxon>
        <taxon>Bacillati</taxon>
        <taxon>Actinomycetota</taxon>
        <taxon>Actinomycetes</taxon>
        <taxon>Geodermatophilales</taxon>
        <taxon>Geodermatophilaceae</taxon>
        <taxon>Geodermatophilus</taxon>
    </lineage>
</organism>
<proteinExistence type="predicted"/>
<reference evidence="5 6" key="1">
    <citation type="submission" date="2024-06" db="EMBL/GenBank/DDBJ databases">
        <title>Draft genome sequence of Geodermatophilus badlandi, a novel member of the Geodermatophilaceae isolated from badland sedimentary rocks in the Red desert, Wyoming, USA.</title>
        <authorList>
            <person name="Ben Tekaya S."/>
            <person name="Nouioui I."/>
            <person name="Flores G.M."/>
            <person name="Shaal M.N."/>
            <person name="Bredoire F."/>
            <person name="Basile F."/>
            <person name="Van Diepen L."/>
            <person name="Ward N.L."/>
        </authorList>
    </citation>
    <scope>NUCLEOTIDE SEQUENCE [LARGE SCALE GENOMIC DNA]</scope>
    <source>
        <strain evidence="5 6">WL48A</strain>
    </source>
</reference>
<dbReference type="EMBL" id="JBFNXQ010000126">
    <property type="protein sequence ID" value="MEX5721405.1"/>
    <property type="molecule type" value="Genomic_DNA"/>
</dbReference>
<dbReference type="Gene3D" id="3.40.50.2000">
    <property type="entry name" value="Glycogen Phosphorylase B"/>
    <property type="match status" value="2"/>
</dbReference>
<evidence type="ECO:0000259" key="4">
    <source>
        <dbReference type="Pfam" id="PF13439"/>
    </source>
</evidence>
<evidence type="ECO:0000313" key="5">
    <source>
        <dbReference type="EMBL" id="MEX5721405.1"/>
    </source>
</evidence>